<evidence type="ECO:0000259" key="6">
    <source>
        <dbReference type="PROSITE" id="PS50109"/>
    </source>
</evidence>
<keyword evidence="3 5" id="KW-0597">Phosphoprotein</keyword>
<dbReference type="FunFam" id="3.30.565.10:FF:000010">
    <property type="entry name" value="Sensor histidine kinase RcsC"/>
    <property type="match status" value="1"/>
</dbReference>
<evidence type="ECO:0000256" key="2">
    <source>
        <dbReference type="ARBA" id="ARBA00012438"/>
    </source>
</evidence>
<evidence type="ECO:0000256" key="1">
    <source>
        <dbReference type="ARBA" id="ARBA00000085"/>
    </source>
</evidence>
<dbReference type="CDD" id="cd17546">
    <property type="entry name" value="REC_hyHK_CKI1_RcsC-like"/>
    <property type="match status" value="1"/>
</dbReference>
<dbReference type="AlphaFoldDB" id="A0A7V2T3S9"/>
<dbReference type="Pfam" id="PF00072">
    <property type="entry name" value="Response_reg"/>
    <property type="match status" value="2"/>
</dbReference>
<dbReference type="PANTHER" id="PTHR45339">
    <property type="entry name" value="HYBRID SIGNAL TRANSDUCTION HISTIDINE KINASE J"/>
    <property type="match status" value="1"/>
</dbReference>
<dbReference type="Gene3D" id="3.30.565.10">
    <property type="entry name" value="Histidine kinase-like ATPase, C-terminal domain"/>
    <property type="match status" value="1"/>
</dbReference>
<dbReference type="PROSITE" id="PS50110">
    <property type="entry name" value="RESPONSE_REGULATORY"/>
    <property type="match status" value="2"/>
</dbReference>
<sequence>MLERNLQQQLKNINLSEDDLPQSKEQWQAFIATVNKAYVSNKEARYLLEKSMDESSREMTQMYKDLEKEAERRIDAIKESQIKSRFMENMSHEIRTPIHGILGSLEIIKDTNLDETQHKFINTALMSGENLLDIVNNILDFSKINAGELDLEEITFGIKELFSDINYIIGAMSKEKDLILTMDISEHVPERIKGDPAKIRQIIMNLATNAVKFTQQGTITIQVQLLAHNDKNTVLRFEITDTGVGISTEKVDEIFKAFTQVDASTTKQFEGIGLGLTISKELVHLMEGSIHLESIEGKGTHFWIDIPFKSVDIKAVEKNIGASDLSSLKVLVVEREKTSQRVLDHYFSMWGIDYKLVDNSREAVDHLYQSREQRSIFDVVMIDYFMPGMDSLELSEILNTHPDFQRIPKVTLSSYHLADQERKIANIEIFLTKPIRETLLKDILLECLTIKNQTLHNNVPERSVLDDLRLSSTDILLAEDNPVNALIAVTMMEQIGLSVKHVMDGQQAVNEVKNNPYKLVLMDMHMPVMDGYKATKQIRQWEKNSKLDAIPIIALTANALAGDKEKCLSAGMDDYLRKPVKQTVLQKIVAKWVEKEAA</sequence>
<protein>
    <recommendedName>
        <fullName evidence="2">histidine kinase</fullName>
        <ecNumber evidence="2">2.7.13.3</ecNumber>
    </recommendedName>
</protein>
<dbReference type="EC" id="2.7.13.3" evidence="2"/>
<evidence type="ECO:0000313" key="8">
    <source>
        <dbReference type="EMBL" id="HFC93018.1"/>
    </source>
</evidence>
<dbReference type="InterPro" id="IPR003594">
    <property type="entry name" value="HATPase_dom"/>
</dbReference>
<dbReference type="InterPro" id="IPR036097">
    <property type="entry name" value="HisK_dim/P_sf"/>
</dbReference>
<dbReference type="SUPFAM" id="SSF52172">
    <property type="entry name" value="CheY-like"/>
    <property type="match status" value="2"/>
</dbReference>
<dbReference type="InterPro" id="IPR005467">
    <property type="entry name" value="His_kinase_dom"/>
</dbReference>
<dbReference type="CDD" id="cd00156">
    <property type="entry name" value="REC"/>
    <property type="match status" value="1"/>
</dbReference>
<dbReference type="PRINTS" id="PR00344">
    <property type="entry name" value="BCTRLSENSOR"/>
</dbReference>
<dbReference type="CDD" id="cd16922">
    <property type="entry name" value="HATPase_EvgS-ArcB-TorS-like"/>
    <property type="match status" value="1"/>
</dbReference>
<dbReference type="Pfam" id="PF02518">
    <property type="entry name" value="HATPase_c"/>
    <property type="match status" value="1"/>
</dbReference>
<dbReference type="InterPro" id="IPR001789">
    <property type="entry name" value="Sig_transdc_resp-reg_receiver"/>
</dbReference>
<dbReference type="SUPFAM" id="SSF47384">
    <property type="entry name" value="Homodimeric domain of signal transducing histidine kinase"/>
    <property type="match status" value="1"/>
</dbReference>
<dbReference type="InterPro" id="IPR036890">
    <property type="entry name" value="HATPase_C_sf"/>
</dbReference>
<feature type="domain" description="Response regulatory" evidence="7">
    <location>
        <begin position="329"/>
        <end position="448"/>
    </location>
</feature>
<evidence type="ECO:0000256" key="5">
    <source>
        <dbReference type="PROSITE-ProRule" id="PRU00169"/>
    </source>
</evidence>
<dbReference type="SMART" id="SM00448">
    <property type="entry name" value="REC"/>
    <property type="match status" value="2"/>
</dbReference>
<dbReference type="InterPro" id="IPR004358">
    <property type="entry name" value="Sig_transdc_His_kin-like_C"/>
</dbReference>
<comment type="caution">
    <text evidence="8">The sequence shown here is derived from an EMBL/GenBank/DDBJ whole genome shotgun (WGS) entry which is preliminary data.</text>
</comment>
<dbReference type="PROSITE" id="PS50109">
    <property type="entry name" value="HIS_KIN"/>
    <property type="match status" value="1"/>
</dbReference>
<gene>
    <name evidence="8" type="ORF">ENJ51_09420</name>
</gene>
<reference evidence="8" key="1">
    <citation type="journal article" date="2020" name="mSystems">
        <title>Genome- and Community-Level Interaction Insights into Carbon Utilization and Element Cycling Functions of Hydrothermarchaeota in Hydrothermal Sediment.</title>
        <authorList>
            <person name="Zhou Z."/>
            <person name="Liu Y."/>
            <person name="Xu W."/>
            <person name="Pan J."/>
            <person name="Luo Z.H."/>
            <person name="Li M."/>
        </authorList>
    </citation>
    <scope>NUCLEOTIDE SEQUENCE [LARGE SCALE GENOMIC DNA]</scope>
    <source>
        <strain evidence="8">HyVt-493</strain>
    </source>
</reference>
<organism evidence="8">
    <name type="scientific">Leucothrix mucor</name>
    <dbReference type="NCBI Taxonomy" id="45248"/>
    <lineage>
        <taxon>Bacteria</taxon>
        <taxon>Pseudomonadati</taxon>
        <taxon>Pseudomonadota</taxon>
        <taxon>Gammaproteobacteria</taxon>
        <taxon>Thiotrichales</taxon>
        <taxon>Thiotrichaceae</taxon>
        <taxon>Leucothrix</taxon>
    </lineage>
</organism>
<evidence type="ECO:0000256" key="3">
    <source>
        <dbReference type="ARBA" id="ARBA00022553"/>
    </source>
</evidence>
<accession>A0A7V2T3S9</accession>
<dbReference type="SUPFAM" id="SSF55874">
    <property type="entry name" value="ATPase domain of HSP90 chaperone/DNA topoisomerase II/histidine kinase"/>
    <property type="match status" value="1"/>
</dbReference>
<dbReference type="Pfam" id="PF00512">
    <property type="entry name" value="HisKA"/>
    <property type="match status" value="1"/>
</dbReference>
<comment type="catalytic activity">
    <reaction evidence="1">
        <text>ATP + protein L-histidine = ADP + protein N-phospho-L-histidine.</text>
        <dbReference type="EC" id="2.7.13.3"/>
    </reaction>
</comment>
<dbReference type="Gene3D" id="1.10.287.130">
    <property type="match status" value="1"/>
</dbReference>
<dbReference type="PANTHER" id="PTHR45339:SF1">
    <property type="entry name" value="HYBRID SIGNAL TRANSDUCTION HISTIDINE KINASE J"/>
    <property type="match status" value="1"/>
</dbReference>
<evidence type="ECO:0000256" key="4">
    <source>
        <dbReference type="ARBA" id="ARBA00023012"/>
    </source>
</evidence>
<proteinExistence type="predicted"/>
<dbReference type="GO" id="GO:0000155">
    <property type="term" value="F:phosphorelay sensor kinase activity"/>
    <property type="evidence" value="ECO:0007669"/>
    <property type="project" value="InterPro"/>
</dbReference>
<dbReference type="SMART" id="SM00387">
    <property type="entry name" value="HATPase_c"/>
    <property type="match status" value="1"/>
</dbReference>
<name>A0A7V2T3S9_LEUMU</name>
<dbReference type="InterPro" id="IPR011006">
    <property type="entry name" value="CheY-like_superfamily"/>
</dbReference>
<keyword evidence="4" id="KW-0902">Two-component regulatory system</keyword>
<dbReference type="EMBL" id="DRMS01000350">
    <property type="protein sequence ID" value="HFC93018.1"/>
    <property type="molecule type" value="Genomic_DNA"/>
</dbReference>
<feature type="domain" description="Histidine kinase" evidence="6">
    <location>
        <begin position="89"/>
        <end position="310"/>
    </location>
</feature>
<dbReference type="SMART" id="SM00388">
    <property type="entry name" value="HisKA"/>
    <property type="match status" value="1"/>
</dbReference>
<feature type="modified residue" description="4-aspartylphosphate" evidence="5">
    <location>
        <position position="523"/>
    </location>
</feature>
<dbReference type="CDD" id="cd00082">
    <property type="entry name" value="HisKA"/>
    <property type="match status" value="1"/>
</dbReference>
<dbReference type="Proteomes" id="UP000885750">
    <property type="component" value="Unassembled WGS sequence"/>
</dbReference>
<feature type="domain" description="Response regulatory" evidence="7">
    <location>
        <begin position="474"/>
        <end position="593"/>
    </location>
</feature>
<feature type="modified residue" description="4-aspartylphosphate" evidence="5">
    <location>
        <position position="383"/>
    </location>
</feature>
<dbReference type="Gene3D" id="3.40.50.2300">
    <property type="match status" value="2"/>
</dbReference>
<evidence type="ECO:0000259" key="7">
    <source>
        <dbReference type="PROSITE" id="PS50110"/>
    </source>
</evidence>
<dbReference type="InterPro" id="IPR003661">
    <property type="entry name" value="HisK_dim/P_dom"/>
</dbReference>